<feature type="zinc finger region" description="dksA C4-type" evidence="4">
    <location>
        <begin position="91"/>
        <end position="115"/>
    </location>
</feature>
<sequence>MPALDTAQLQQLRSALAQREAELLQDLQGAQREQLGAEPLDGSHEVIDPTELAYRHEQQEIDDDEAMREHGELRIVRAALARMDDGSYGECIDCGIDIPFARLQAQPAALRCVPCQEKAEQGAQSA</sequence>
<reference evidence="6 7" key="1">
    <citation type="submission" date="2017-08" db="EMBL/GenBank/DDBJ databases">
        <title>Infants hospitalized years apart are colonized by the same room-sourced microbial strains.</title>
        <authorList>
            <person name="Brooks B."/>
            <person name="Olm M.R."/>
            <person name="Firek B.A."/>
            <person name="Baker R."/>
            <person name="Thomas B.C."/>
            <person name="Morowitz M.J."/>
            <person name="Banfield J.F."/>
        </authorList>
    </citation>
    <scope>NUCLEOTIDE SEQUENCE [LARGE SCALE GENOMIC DNA]</scope>
    <source>
        <strain evidence="6">S2_005_003_R2_41</strain>
    </source>
</reference>
<gene>
    <name evidence="6" type="ORF">DI563_24590</name>
</gene>
<comment type="caution">
    <text evidence="6">The sequence shown here is derived from an EMBL/GenBank/DDBJ whole genome shotgun (WGS) entry which is preliminary data.</text>
</comment>
<feature type="domain" description="Zinc finger DksA/TraR C4-type" evidence="5">
    <location>
        <begin position="86"/>
        <end position="121"/>
    </location>
</feature>
<dbReference type="InterPro" id="IPR037187">
    <property type="entry name" value="DnaK_N"/>
</dbReference>
<dbReference type="Pfam" id="PF01258">
    <property type="entry name" value="zf-dskA_traR"/>
    <property type="match status" value="1"/>
</dbReference>
<evidence type="ECO:0000313" key="6">
    <source>
        <dbReference type="EMBL" id="PZQ66065.1"/>
    </source>
</evidence>
<dbReference type="SUPFAM" id="SSF109635">
    <property type="entry name" value="DnaK suppressor protein DksA, alpha-hairpin domain"/>
    <property type="match status" value="1"/>
</dbReference>
<evidence type="ECO:0000313" key="7">
    <source>
        <dbReference type="Proteomes" id="UP000249135"/>
    </source>
</evidence>
<dbReference type="AlphaFoldDB" id="A0A2W5PTY4"/>
<dbReference type="PROSITE" id="PS51128">
    <property type="entry name" value="ZF_DKSA_2"/>
    <property type="match status" value="1"/>
</dbReference>
<dbReference type="EMBL" id="QFPP01000457">
    <property type="protein sequence ID" value="PZQ66065.1"/>
    <property type="molecule type" value="Genomic_DNA"/>
</dbReference>
<name>A0A2W5PTY4_VARPD</name>
<organism evidence="6 7">
    <name type="scientific">Variovorax paradoxus</name>
    <dbReference type="NCBI Taxonomy" id="34073"/>
    <lineage>
        <taxon>Bacteria</taxon>
        <taxon>Pseudomonadati</taxon>
        <taxon>Pseudomonadota</taxon>
        <taxon>Betaproteobacteria</taxon>
        <taxon>Burkholderiales</taxon>
        <taxon>Comamonadaceae</taxon>
        <taxon>Variovorax</taxon>
    </lineage>
</organism>
<evidence type="ECO:0000259" key="5">
    <source>
        <dbReference type="Pfam" id="PF01258"/>
    </source>
</evidence>
<dbReference type="InterPro" id="IPR000962">
    <property type="entry name" value="Znf_DskA_TraR"/>
</dbReference>
<proteinExistence type="predicted"/>
<dbReference type="SUPFAM" id="SSF57716">
    <property type="entry name" value="Glucocorticoid receptor-like (DNA-binding domain)"/>
    <property type="match status" value="1"/>
</dbReference>
<evidence type="ECO:0000256" key="2">
    <source>
        <dbReference type="ARBA" id="ARBA00022771"/>
    </source>
</evidence>
<dbReference type="GO" id="GO:0008270">
    <property type="term" value="F:zinc ion binding"/>
    <property type="evidence" value="ECO:0007669"/>
    <property type="project" value="UniProtKB-KW"/>
</dbReference>
<dbReference type="PANTHER" id="PTHR33823:SF4">
    <property type="entry name" value="GENERAL STRESS PROTEIN 16O"/>
    <property type="match status" value="1"/>
</dbReference>
<keyword evidence="1" id="KW-0479">Metal-binding</keyword>
<dbReference type="Proteomes" id="UP000249135">
    <property type="component" value="Unassembled WGS sequence"/>
</dbReference>
<evidence type="ECO:0000256" key="3">
    <source>
        <dbReference type="ARBA" id="ARBA00022833"/>
    </source>
</evidence>
<dbReference type="Gene3D" id="1.20.120.910">
    <property type="entry name" value="DksA, coiled-coil domain"/>
    <property type="match status" value="1"/>
</dbReference>
<evidence type="ECO:0000256" key="1">
    <source>
        <dbReference type="ARBA" id="ARBA00022723"/>
    </source>
</evidence>
<accession>A0A2W5PTY4</accession>
<dbReference type="PANTHER" id="PTHR33823">
    <property type="entry name" value="RNA POLYMERASE-BINDING TRANSCRIPTION FACTOR DKSA-RELATED"/>
    <property type="match status" value="1"/>
</dbReference>
<keyword evidence="2" id="KW-0863">Zinc-finger</keyword>
<protein>
    <submittedName>
        <fullName evidence="6">Conjugal transfer protein TraR</fullName>
    </submittedName>
</protein>
<keyword evidence="3" id="KW-0862">Zinc</keyword>
<evidence type="ECO:0000256" key="4">
    <source>
        <dbReference type="PROSITE-ProRule" id="PRU00510"/>
    </source>
</evidence>